<gene>
    <name evidence="1" type="ORF">DHETER_LOCUS2146</name>
</gene>
<sequence length="54" mass="6253">MVPETNINDNAEDSIYNDAKRKVNDEEKIHDEENNFEKKLEDDSNNELISAASR</sequence>
<keyword evidence="2" id="KW-1185">Reference proteome</keyword>
<evidence type="ECO:0000313" key="2">
    <source>
        <dbReference type="Proteomes" id="UP000789702"/>
    </source>
</evidence>
<protein>
    <submittedName>
        <fullName evidence="1">13433_t:CDS:1</fullName>
    </submittedName>
</protein>
<dbReference type="EMBL" id="CAJVPU010001471">
    <property type="protein sequence ID" value="CAG8481518.1"/>
    <property type="molecule type" value="Genomic_DNA"/>
</dbReference>
<comment type="caution">
    <text evidence="1">The sequence shown here is derived from an EMBL/GenBank/DDBJ whole genome shotgun (WGS) entry which is preliminary data.</text>
</comment>
<evidence type="ECO:0000313" key="1">
    <source>
        <dbReference type="EMBL" id="CAG8481518.1"/>
    </source>
</evidence>
<dbReference type="Proteomes" id="UP000789702">
    <property type="component" value="Unassembled WGS sequence"/>
</dbReference>
<accession>A0ACA9KLX1</accession>
<proteinExistence type="predicted"/>
<name>A0ACA9KLX1_9GLOM</name>
<reference evidence="1" key="1">
    <citation type="submission" date="2021-06" db="EMBL/GenBank/DDBJ databases">
        <authorList>
            <person name="Kallberg Y."/>
            <person name="Tangrot J."/>
            <person name="Rosling A."/>
        </authorList>
    </citation>
    <scope>NUCLEOTIDE SEQUENCE</scope>
    <source>
        <strain evidence="1">IL203A</strain>
    </source>
</reference>
<organism evidence="1 2">
    <name type="scientific">Dentiscutata heterogama</name>
    <dbReference type="NCBI Taxonomy" id="1316150"/>
    <lineage>
        <taxon>Eukaryota</taxon>
        <taxon>Fungi</taxon>
        <taxon>Fungi incertae sedis</taxon>
        <taxon>Mucoromycota</taxon>
        <taxon>Glomeromycotina</taxon>
        <taxon>Glomeromycetes</taxon>
        <taxon>Diversisporales</taxon>
        <taxon>Gigasporaceae</taxon>
        <taxon>Dentiscutata</taxon>
    </lineage>
</organism>